<dbReference type="SUPFAM" id="SSF161111">
    <property type="entry name" value="Cation efflux protein transmembrane domain-like"/>
    <property type="match status" value="1"/>
</dbReference>
<evidence type="ECO:0000256" key="7">
    <source>
        <dbReference type="ARBA" id="ARBA00023136"/>
    </source>
</evidence>
<dbReference type="InterPro" id="IPR058533">
    <property type="entry name" value="Cation_efflux_TM"/>
</dbReference>
<feature type="domain" description="Cation efflux protein transmembrane" evidence="9">
    <location>
        <begin position="31"/>
        <end position="308"/>
    </location>
</feature>
<keyword evidence="6 8" id="KW-1133">Transmembrane helix</keyword>
<evidence type="ECO:0000313" key="14">
    <source>
        <dbReference type="WBParaSite" id="DME_0000273901-mRNA-1"/>
    </source>
</evidence>
<dbReference type="OrthoDB" id="29444at2759"/>
<dbReference type="Pfam" id="PF16916">
    <property type="entry name" value="ZT_dimer"/>
    <property type="match status" value="1"/>
</dbReference>
<dbReference type="GO" id="GO:0006882">
    <property type="term" value="P:intracellular zinc ion homeostasis"/>
    <property type="evidence" value="ECO:0007669"/>
    <property type="project" value="TreeGrafter"/>
</dbReference>
<dbReference type="Gene3D" id="1.20.1510.10">
    <property type="entry name" value="Cation efflux protein transmembrane domain"/>
    <property type="match status" value="1"/>
</dbReference>
<feature type="transmembrane region" description="Helical" evidence="8">
    <location>
        <begin position="282"/>
        <end position="300"/>
    </location>
</feature>
<dbReference type="WBParaSite" id="DME_0000273901-mRNA-1">
    <property type="protein sequence ID" value="DME_0000273901-mRNA-1"/>
    <property type="gene ID" value="DME_0000273901"/>
</dbReference>
<dbReference type="InterPro" id="IPR027469">
    <property type="entry name" value="Cation_efflux_TMD_sf"/>
</dbReference>
<keyword evidence="4 8" id="KW-0812">Transmembrane</keyword>
<evidence type="ECO:0000256" key="2">
    <source>
        <dbReference type="ARBA" id="ARBA00008873"/>
    </source>
</evidence>
<dbReference type="InterPro" id="IPR002524">
    <property type="entry name" value="Cation_efflux"/>
</dbReference>
<feature type="transmembrane region" description="Helical" evidence="8">
    <location>
        <begin position="63"/>
        <end position="81"/>
    </location>
</feature>
<keyword evidence="13" id="KW-1185">Reference proteome</keyword>
<evidence type="ECO:0000313" key="13">
    <source>
        <dbReference type="Proteomes" id="UP000274756"/>
    </source>
</evidence>
<comment type="similarity">
    <text evidence="2">Belongs to the cation diffusion facilitator (CDF) transporter (TC 2.A.4) family. SLC30A subfamily.</text>
</comment>
<comment type="subcellular location">
    <subcellularLocation>
        <location evidence="1">Membrane</location>
        <topology evidence="1">Multi-pass membrane protein</topology>
    </subcellularLocation>
</comment>
<dbReference type="Pfam" id="PF01545">
    <property type="entry name" value="Cation_efflux"/>
    <property type="match status" value="1"/>
</dbReference>
<dbReference type="PANTHER" id="PTHR45820:SF4">
    <property type="entry name" value="ZINC TRANSPORTER 63C, ISOFORM F"/>
    <property type="match status" value="1"/>
</dbReference>
<dbReference type="NCBIfam" id="TIGR01297">
    <property type="entry name" value="CDF"/>
    <property type="match status" value="1"/>
</dbReference>
<evidence type="ECO:0000256" key="8">
    <source>
        <dbReference type="SAM" id="Phobius"/>
    </source>
</evidence>
<protein>
    <submittedName>
        <fullName evidence="14">Cation efflux protein</fullName>
    </submittedName>
</protein>
<evidence type="ECO:0000313" key="11">
    <source>
        <dbReference type="EMBL" id="VDN57126.1"/>
    </source>
</evidence>
<reference evidence="11 13" key="2">
    <citation type="submission" date="2018-11" db="EMBL/GenBank/DDBJ databases">
        <authorList>
            <consortium name="Pathogen Informatics"/>
        </authorList>
    </citation>
    <scope>NUCLEOTIDE SEQUENCE [LARGE SCALE GENOMIC DNA]</scope>
</reference>
<evidence type="ECO:0000256" key="5">
    <source>
        <dbReference type="ARBA" id="ARBA00022833"/>
    </source>
</evidence>
<feature type="transmembrane region" description="Helical" evidence="8">
    <location>
        <begin position="246"/>
        <end position="270"/>
    </location>
</feature>
<name>A0A0N4U703_DRAME</name>
<feature type="domain" description="Cation efflux protein cytoplasmic" evidence="10">
    <location>
        <begin position="315"/>
        <end position="384"/>
    </location>
</feature>
<gene>
    <name evidence="11" type="ORF">DME_LOCUS7099</name>
</gene>
<dbReference type="GO" id="GO:0010312">
    <property type="term" value="P:detoxification of zinc ion"/>
    <property type="evidence" value="ECO:0007669"/>
    <property type="project" value="TreeGrafter"/>
</dbReference>
<dbReference type="STRING" id="318479.A0A0N4U703"/>
<dbReference type="GO" id="GO:0005385">
    <property type="term" value="F:zinc ion transmembrane transporter activity"/>
    <property type="evidence" value="ECO:0007669"/>
    <property type="project" value="TreeGrafter"/>
</dbReference>
<feature type="transmembrane region" description="Helical" evidence="8">
    <location>
        <begin position="93"/>
        <end position="115"/>
    </location>
</feature>
<evidence type="ECO:0000259" key="10">
    <source>
        <dbReference type="Pfam" id="PF16916"/>
    </source>
</evidence>
<organism evidence="12 14">
    <name type="scientific">Dracunculus medinensis</name>
    <name type="common">Guinea worm</name>
    <dbReference type="NCBI Taxonomy" id="318479"/>
    <lineage>
        <taxon>Eukaryota</taxon>
        <taxon>Metazoa</taxon>
        <taxon>Ecdysozoa</taxon>
        <taxon>Nematoda</taxon>
        <taxon>Chromadorea</taxon>
        <taxon>Rhabditida</taxon>
        <taxon>Spirurina</taxon>
        <taxon>Dracunculoidea</taxon>
        <taxon>Dracunculidae</taxon>
        <taxon>Dracunculus</taxon>
    </lineage>
</organism>
<dbReference type="PANTHER" id="PTHR45820">
    <property type="entry name" value="FI23527P1"/>
    <property type="match status" value="1"/>
</dbReference>
<feature type="transmembrane region" description="Helical" evidence="8">
    <location>
        <begin position="31"/>
        <end position="51"/>
    </location>
</feature>
<dbReference type="AlphaFoldDB" id="A0A0N4U703"/>
<keyword evidence="3" id="KW-0813">Transport</keyword>
<keyword evidence="7 8" id="KW-0472">Membrane</keyword>
<evidence type="ECO:0000256" key="1">
    <source>
        <dbReference type="ARBA" id="ARBA00004141"/>
    </source>
</evidence>
<dbReference type="InterPro" id="IPR027470">
    <property type="entry name" value="Cation_efflux_CTD"/>
</dbReference>
<dbReference type="Proteomes" id="UP000274756">
    <property type="component" value="Unassembled WGS sequence"/>
</dbReference>
<accession>A0A0N4U703</accession>
<evidence type="ECO:0000256" key="3">
    <source>
        <dbReference type="ARBA" id="ARBA00022448"/>
    </source>
</evidence>
<evidence type="ECO:0000256" key="6">
    <source>
        <dbReference type="ARBA" id="ARBA00022989"/>
    </source>
</evidence>
<evidence type="ECO:0000259" key="9">
    <source>
        <dbReference type="Pfam" id="PF01545"/>
    </source>
</evidence>
<feature type="transmembrane region" description="Helical" evidence="8">
    <location>
        <begin position="135"/>
        <end position="152"/>
    </location>
</feature>
<sequence length="433" mass="47924">MSKESSDKSQKFEKNGSKKTRNIVFSGGTRMIIMLTMTFAFFVIEIVFGYISHSMALIADSFHMLSDVMALSVAFACLKIAERTSKKNTFGWVRAEVLGALINGVFLLALCFSIFIESLTRIVEPEHIKDPAKVLVVGIIGFIINLIGMFMFHSHAHGHSHAGIDSSSNSRTGLRAHATIDGFESQHLMSSHQDAAMALAQLNQDVRINMKDDKFYTDDNRFVEGEAKSKSAKKKSLSKQLNMHGVFLHVLSDAIGSVIVIVTALVSWRVTGCDALKLYLDPVLSLAMVGLLVASTLPLVRETALILMQTTPGFIEIEELEKALLNIEGIQAVHEFHVWRLVGERIIATVHIRFNDLKAYINAADEIRTLFHDNSIHSTTIQPEFSEMSDSLGINEKACALACPPQNCKRTDVTCCKRINDSSLMSDADTEKE</sequence>
<keyword evidence="5" id="KW-0862">Zinc</keyword>
<dbReference type="Proteomes" id="UP000038040">
    <property type="component" value="Unplaced"/>
</dbReference>
<dbReference type="GO" id="GO:0016020">
    <property type="term" value="C:membrane"/>
    <property type="evidence" value="ECO:0007669"/>
    <property type="project" value="UniProtKB-SubCell"/>
</dbReference>
<evidence type="ECO:0000256" key="4">
    <source>
        <dbReference type="ARBA" id="ARBA00022692"/>
    </source>
</evidence>
<dbReference type="EMBL" id="UYYG01001158">
    <property type="protein sequence ID" value="VDN57126.1"/>
    <property type="molecule type" value="Genomic_DNA"/>
</dbReference>
<reference evidence="14" key="1">
    <citation type="submission" date="2017-02" db="UniProtKB">
        <authorList>
            <consortium name="WormBaseParasite"/>
        </authorList>
    </citation>
    <scope>IDENTIFICATION</scope>
</reference>
<proteinExistence type="inferred from homology"/>
<evidence type="ECO:0000313" key="12">
    <source>
        <dbReference type="Proteomes" id="UP000038040"/>
    </source>
</evidence>